<dbReference type="Gene3D" id="2.30.30.100">
    <property type="match status" value="1"/>
</dbReference>
<dbReference type="InterPro" id="IPR019050">
    <property type="entry name" value="FDF_dom"/>
</dbReference>
<feature type="short sequence motif" description="TFG box" evidence="3">
    <location>
        <begin position="350"/>
        <end position="370"/>
    </location>
</feature>
<feature type="compositionally biased region" description="Basic residues" evidence="4">
    <location>
        <begin position="252"/>
        <end position="261"/>
    </location>
</feature>
<feature type="domain" description="TFG box profile" evidence="7">
    <location>
        <begin position="350"/>
        <end position="370"/>
    </location>
</feature>
<dbReference type="SUPFAM" id="SSF50182">
    <property type="entry name" value="Sm-like ribonucleoproteins"/>
    <property type="match status" value="1"/>
</dbReference>
<dbReference type="GeneID" id="110248584"/>
<dbReference type="SMART" id="SM01199">
    <property type="entry name" value="FDF"/>
    <property type="match status" value="1"/>
</dbReference>
<dbReference type="InterPro" id="IPR025761">
    <property type="entry name" value="FFD_box"/>
</dbReference>
<dbReference type="GO" id="GO:0000932">
    <property type="term" value="C:P-body"/>
    <property type="evidence" value="ECO:0007669"/>
    <property type="project" value="TreeGrafter"/>
</dbReference>
<evidence type="ECO:0000256" key="4">
    <source>
        <dbReference type="SAM" id="MobiDB-lite"/>
    </source>
</evidence>
<feature type="short sequence motif" description="FFD box" evidence="2">
    <location>
        <begin position="326"/>
        <end position="342"/>
    </location>
</feature>
<feature type="domain" description="DFDF" evidence="5">
    <location>
        <begin position="266"/>
        <end position="302"/>
    </location>
</feature>
<feature type="compositionally biased region" description="Gly residues" evidence="4">
    <location>
        <begin position="386"/>
        <end position="406"/>
    </location>
</feature>
<accession>A0A913XW78</accession>
<dbReference type="PANTHER" id="PTHR13586">
    <property type="entry name" value="SCD6 PROTEIN-RELATED"/>
    <property type="match status" value="1"/>
</dbReference>
<dbReference type="Proteomes" id="UP000887567">
    <property type="component" value="Unplaced"/>
</dbReference>
<dbReference type="InterPro" id="IPR025768">
    <property type="entry name" value="TFG_box"/>
</dbReference>
<dbReference type="KEGG" id="epa:110248584"/>
<feature type="compositionally biased region" description="Basic and acidic residues" evidence="4">
    <location>
        <begin position="215"/>
        <end position="250"/>
    </location>
</feature>
<organism evidence="8 9">
    <name type="scientific">Exaiptasia diaphana</name>
    <name type="common">Tropical sea anemone</name>
    <name type="synonym">Aiptasia pulchella</name>
    <dbReference type="NCBI Taxonomy" id="2652724"/>
    <lineage>
        <taxon>Eukaryota</taxon>
        <taxon>Metazoa</taxon>
        <taxon>Cnidaria</taxon>
        <taxon>Anthozoa</taxon>
        <taxon>Hexacorallia</taxon>
        <taxon>Actiniaria</taxon>
        <taxon>Aiptasiidae</taxon>
        <taxon>Exaiptasia</taxon>
    </lineage>
</organism>
<dbReference type="SMART" id="SM01271">
    <property type="entry name" value="LSM14"/>
    <property type="match status" value="1"/>
</dbReference>
<evidence type="ECO:0000259" key="5">
    <source>
        <dbReference type="PROSITE" id="PS51512"/>
    </source>
</evidence>
<dbReference type="Pfam" id="PF12701">
    <property type="entry name" value="LSM14"/>
    <property type="match status" value="1"/>
</dbReference>
<dbReference type="PROSITE" id="PS51512">
    <property type="entry name" value="DFDF"/>
    <property type="match status" value="1"/>
</dbReference>
<dbReference type="EnsemblMetazoa" id="XM_021055127.2">
    <property type="protein sequence ID" value="XP_020910786.1"/>
    <property type="gene ID" value="LOC110248584"/>
</dbReference>
<feature type="compositionally biased region" description="Basic residues" evidence="4">
    <location>
        <begin position="372"/>
        <end position="385"/>
    </location>
</feature>
<feature type="region of interest" description="Disordered" evidence="4">
    <location>
        <begin position="310"/>
        <end position="330"/>
    </location>
</feature>
<dbReference type="PROSITE" id="PS51513">
    <property type="entry name" value="FFD"/>
    <property type="match status" value="1"/>
</dbReference>
<evidence type="ECO:0000313" key="8">
    <source>
        <dbReference type="EnsemblMetazoa" id="XP_020910786.1"/>
    </source>
</evidence>
<feature type="compositionally biased region" description="Polar residues" evidence="4">
    <location>
        <begin position="428"/>
        <end position="449"/>
    </location>
</feature>
<dbReference type="Pfam" id="PF09532">
    <property type="entry name" value="FDF"/>
    <property type="match status" value="1"/>
</dbReference>
<evidence type="ECO:0000259" key="6">
    <source>
        <dbReference type="PROSITE" id="PS51513"/>
    </source>
</evidence>
<dbReference type="GO" id="GO:0003729">
    <property type="term" value="F:mRNA binding"/>
    <property type="evidence" value="ECO:0007669"/>
    <property type="project" value="TreeGrafter"/>
</dbReference>
<dbReference type="GO" id="GO:0034063">
    <property type="term" value="P:stress granule assembly"/>
    <property type="evidence" value="ECO:0007669"/>
    <property type="project" value="TreeGrafter"/>
</dbReference>
<feature type="domain" description="FFD box profile" evidence="6">
    <location>
        <begin position="326"/>
        <end position="342"/>
    </location>
</feature>
<name>A0A913XW78_EXADI</name>
<feature type="compositionally biased region" description="Low complexity" evidence="4">
    <location>
        <begin position="194"/>
        <end position="208"/>
    </location>
</feature>
<dbReference type="PROSITE" id="PS51536">
    <property type="entry name" value="TFG"/>
    <property type="match status" value="1"/>
</dbReference>
<dbReference type="InterPro" id="IPR010920">
    <property type="entry name" value="LSM_dom_sf"/>
</dbReference>
<feature type="region of interest" description="Disordered" evidence="4">
    <location>
        <begin position="132"/>
        <end position="279"/>
    </location>
</feature>
<evidence type="ECO:0000313" key="9">
    <source>
        <dbReference type="Proteomes" id="UP000887567"/>
    </source>
</evidence>
<dbReference type="OrthoDB" id="21539at2759"/>
<dbReference type="PANTHER" id="PTHR13586:SF0">
    <property type="entry name" value="TRAILER HITCH, ISOFORM H"/>
    <property type="match status" value="1"/>
</dbReference>
<dbReference type="InterPro" id="IPR025762">
    <property type="entry name" value="DFDF"/>
</dbReference>
<evidence type="ECO:0000256" key="3">
    <source>
        <dbReference type="PROSITE-ProRule" id="PRU00869"/>
    </source>
</evidence>
<dbReference type="AlphaFoldDB" id="A0A913XW78"/>
<reference evidence="8" key="1">
    <citation type="submission" date="2022-11" db="UniProtKB">
        <authorList>
            <consortium name="EnsemblMetazoa"/>
        </authorList>
    </citation>
    <scope>IDENTIFICATION</scope>
</reference>
<evidence type="ECO:0000256" key="1">
    <source>
        <dbReference type="ARBA" id="ARBA00010415"/>
    </source>
</evidence>
<evidence type="ECO:0000259" key="7">
    <source>
        <dbReference type="PROSITE" id="PS51536"/>
    </source>
</evidence>
<evidence type="ECO:0000256" key="2">
    <source>
        <dbReference type="PROSITE-ProRule" id="PRU00846"/>
    </source>
</evidence>
<dbReference type="OMA" id="CEAKERA"/>
<dbReference type="RefSeq" id="XP_020910786.1">
    <property type="nucleotide sequence ID" value="XM_021055127.2"/>
</dbReference>
<proteinExistence type="inferred from homology"/>
<dbReference type="InterPro" id="IPR025609">
    <property type="entry name" value="Lsm14-like_N"/>
</dbReference>
<dbReference type="GO" id="GO:0033962">
    <property type="term" value="P:P-body assembly"/>
    <property type="evidence" value="ECO:0007669"/>
    <property type="project" value="TreeGrafter"/>
</dbReference>
<comment type="similarity">
    <text evidence="1">Belongs to the LSM14 family.</text>
</comment>
<sequence length="449" mass="49861">MSGPATPYIGSTISLISNAGIRYEGTLFCIDTKESTVTLATVQSFGTENRPVEKQVAARPDVYEYIVFRGKDIKDLTVKKEPPKPQVQDPAIIKSAAVGSSPGLTPYSTPYQTPGVFSPFGGLPYSNYPVGYQPPQHFQQENRMPPMAPHMHGSIPQTSNLLPRNATPPIPGLGLSRNSTPSPDLLNQSEVKTQETQTKTTTQHATQTTKKKRKNSADKTFEKENKNPEQSISEKNEEKPRQDRKADTKSRGTNRRGRRAGYRGSRKESQPKEFEDDYDFESANANFKKEEIEEELQKKLGLVSLNDEVEVEGEENPAAHNPEPVRYYDKESSFFDSISCEAKDREKNKRSHPSWQEERKLNTETFGTSGFRRGRGGRGRGRGNFRGRGGGRGGYRGRGWRGGRGSRGSSRGGPQKDWVDYPLDADTSKLQQNLPSGTTASSNQTPVQA</sequence>
<keyword evidence="9" id="KW-1185">Reference proteome</keyword>
<feature type="compositionally biased region" description="Polar residues" evidence="4">
    <location>
        <begin position="176"/>
        <end position="191"/>
    </location>
</feature>
<feature type="region of interest" description="Disordered" evidence="4">
    <location>
        <begin position="343"/>
        <end position="449"/>
    </location>
</feature>
<dbReference type="CDD" id="cd01736">
    <property type="entry name" value="LSm14_N"/>
    <property type="match status" value="1"/>
</dbReference>
<protein>
    <submittedName>
        <fullName evidence="8">Uncharacterized protein</fullName>
    </submittedName>
</protein>